<dbReference type="Gene3D" id="1.10.150.120">
    <property type="entry name" value="[2Fe-2S]-binding domain"/>
    <property type="match status" value="1"/>
</dbReference>
<comment type="caution">
    <text evidence="2">The sequence shown here is derived from an EMBL/GenBank/DDBJ whole genome shotgun (WGS) entry which is preliminary data.</text>
</comment>
<dbReference type="SUPFAM" id="SSF56176">
    <property type="entry name" value="FAD-binding/transporter-associated domain-like"/>
    <property type="match status" value="1"/>
</dbReference>
<dbReference type="Pfam" id="PF01799">
    <property type="entry name" value="Fer2_2"/>
    <property type="match status" value="1"/>
</dbReference>
<dbReference type="AlphaFoldDB" id="A0AAN8WK98"/>
<gene>
    <name evidence="2" type="ORF">SK128_003646</name>
</gene>
<feature type="domain" description="[2Fe-2S]-binding" evidence="1">
    <location>
        <begin position="1"/>
        <end position="39"/>
    </location>
</feature>
<dbReference type="InterPro" id="IPR016208">
    <property type="entry name" value="Ald_Oxase/xanthine_DH-like"/>
</dbReference>
<keyword evidence="3" id="KW-1185">Reference proteome</keyword>
<dbReference type="GO" id="GO:0016491">
    <property type="term" value="F:oxidoreductase activity"/>
    <property type="evidence" value="ECO:0007669"/>
    <property type="project" value="InterPro"/>
</dbReference>
<dbReference type="GO" id="GO:0050660">
    <property type="term" value="F:flavin adenine dinucleotide binding"/>
    <property type="evidence" value="ECO:0007669"/>
    <property type="project" value="InterPro"/>
</dbReference>
<dbReference type="Proteomes" id="UP001381693">
    <property type="component" value="Unassembled WGS sequence"/>
</dbReference>
<dbReference type="GO" id="GO:0005506">
    <property type="term" value="F:iron ion binding"/>
    <property type="evidence" value="ECO:0007669"/>
    <property type="project" value="InterPro"/>
</dbReference>
<evidence type="ECO:0000313" key="3">
    <source>
        <dbReference type="Proteomes" id="UP001381693"/>
    </source>
</evidence>
<name>A0AAN8WK98_HALRR</name>
<dbReference type="PANTHER" id="PTHR45444:SF3">
    <property type="entry name" value="XANTHINE DEHYDROGENASE"/>
    <property type="match status" value="1"/>
</dbReference>
<dbReference type="InterPro" id="IPR036884">
    <property type="entry name" value="2Fe-2S-bd_dom_sf"/>
</dbReference>
<dbReference type="InterPro" id="IPR016167">
    <property type="entry name" value="FAD-bd_PCMH_sub1"/>
</dbReference>
<dbReference type="PANTHER" id="PTHR45444">
    <property type="entry name" value="XANTHINE DEHYDROGENASE"/>
    <property type="match status" value="1"/>
</dbReference>
<sequence>MSMYTLLRNDPLPSLAQINEYFVGNLCRCTGYRPILDGFRGLSAEAKTAKGCGKRDCCQLKCSVPETNGTLNGTSNGSDCKNDTANKDSTVYEDSNISEILFDEDEFKTYDPSQEVIFPPELKVNTNWLTESLEFRGPRLTYYRPSSLSHLMRLKALYPSAKLIVGNTEVGCGKNRSYIWYDELAK</sequence>
<dbReference type="Gene3D" id="3.30.43.10">
    <property type="entry name" value="Uridine Diphospho-n-acetylenolpyruvylglucosamine Reductase, domain 2"/>
    <property type="match status" value="1"/>
</dbReference>
<proteinExistence type="predicted"/>
<organism evidence="2 3">
    <name type="scientific">Halocaridina rubra</name>
    <name type="common">Hawaiian red shrimp</name>
    <dbReference type="NCBI Taxonomy" id="373956"/>
    <lineage>
        <taxon>Eukaryota</taxon>
        <taxon>Metazoa</taxon>
        <taxon>Ecdysozoa</taxon>
        <taxon>Arthropoda</taxon>
        <taxon>Crustacea</taxon>
        <taxon>Multicrustacea</taxon>
        <taxon>Malacostraca</taxon>
        <taxon>Eumalacostraca</taxon>
        <taxon>Eucarida</taxon>
        <taxon>Decapoda</taxon>
        <taxon>Pleocyemata</taxon>
        <taxon>Caridea</taxon>
        <taxon>Atyoidea</taxon>
        <taxon>Atyidae</taxon>
        <taxon>Halocaridina</taxon>
    </lineage>
</organism>
<dbReference type="InterPro" id="IPR002888">
    <property type="entry name" value="2Fe-2S-bd"/>
</dbReference>
<protein>
    <recommendedName>
        <fullName evidence="1">[2Fe-2S]-binding domain-containing protein</fullName>
    </recommendedName>
</protein>
<dbReference type="SUPFAM" id="SSF47741">
    <property type="entry name" value="CO dehydrogenase ISP C-domain like"/>
    <property type="match status" value="1"/>
</dbReference>
<dbReference type="FunFam" id="3.30.43.10:FF:000001">
    <property type="entry name" value="Xanthine dehydrogenase/oxidase"/>
    <property type="match status" value="1"/>
</dbReference>
<reference evidence="2 3" key="1">
    <citation type="submission" date="2023-11" db="EMBL/GenBank/DDBJ databases">
        <title>Halocaridina rubra genome assembly.</title>
        <authorList>
            <person name="Smith C."/>
        </authorList>
    </citation>
    <scope>NUCLEOTIDE SEQUENCE [LARGE SCALE GENOMIC DNA]</scope>
    <source>
        <strain evidence="2">EP-1</strain>
        <tissue evidence="2">Whole</tissue>
    </source>
</reference>
<evidence type="ECO:0000313" key="2">
    <source>
        <dbReference type="EMBL" id="KAK7066587.1"/>
    </source>
</evidence>
<dbReference type="InterPro" id="IPR036318">
    <property type="entry name" value="FAD-bd_PCMH-like_sf"/>
</dbReference>
<accession>A0AAN8WK98</accession>
<evidence type="ECO:0000259" key="1">
    <source>
        <dbReference type="Pfam" id="PF01799"/>
    </source>
</evidence>
<dbReference type="EMBL" id="JAXCGZ010019118">
    <property type="protein sequence ID" value="KAK7066587.1"/>
    <property type="molecule type" value="Genomic_DNA"/>
</dbReference>